<comment type="cofactor">
    <cofactor evidence="1">
        <name>Mg(2+)</name>
        <dbReference type="ChEBI" id="CHEBI:18420"/>
    </cofactor>
</comment>
<dbReference type="GO" id="GO:0046872">
    <property type="term" value="F:metal ion binding"/>
    <property type="evidence" value="ECO:0007669"/>
    <property type="project" value="UniProtKB-KW"/>
</dbReference>
<comment type="similarity">
    <text evidence="2 7">Belongs to the FPP/GGPP synthase family.</text>
</comment>
<dbReference type="GO" id="GO:0016114">
    <property type="term" value="P:terpenoid biosynthetic process"/>
    <property type="evidence" value="ECO:0007669"/>
    <property type="project" value="UniProtKB-ARBA"/>
</dbReference>
<dbReference type="Proteomes" id="UP000051242">
    <property type="component" value="Unassembled WGS sequence"/>
</dbReference>
<sequence length="293" mass="31166">MSQEGFMQASRQRVNARLWAAIANEDGSAKLQDAMIHACADGGKRIRPLLAYASALAVGGTVEKADAAATAVELIHCYSLVHDDLPAMDDDDLRRGKPTVHKAFDEATAILVGDALQALAFELLCASNGVGSEQRLEMITCLATAAGARGMVGGQALDFEAVGEAQTLEQLEKMHSLKTGALIRAAVRLGGLSHEQCSAEALASLDEYAAKLGLAFQVRDDILDEISDTATLGKPQGSDSEANKPTYLSLLGLDAARAKAEDLAREATEALENFDEKAEPLRRLADYIVERLN</sequence>
<reference evidence="8 9" key="1">
    <citation type="submission" date="2015-10" db="EMBL/GenBank/DDBJ databases">
        <title>Metagenome-Assembled Genomes uncover a global brackish microbiome.</title>
        <authorList>
            <person name="Hugerth L.W."/>
            <person name="Larsson J."/>
            <person name="Alneberg J."/>
            <person name="Lindh M.V."/>
            <person name="Legrand C."/>
            <person name="Pinhassi J."/>
            <person name="Andersson A.F."/>
        </authorList>
    </citation>
    <scope>NUCLEOTIDE SEQUENCE [LARGE SCALE GENOMIC DNA]</scope>
    <source>
        <strain evidence="8">BACL22 MAG-120619-bin3</strain>
    </source>
</reference>
<dbReference type="Gene3D" id="1.10.600.10">
    <property type="entry name" value="Farnesyl Diphosphate Synthase"/>
    <property type="match status" value="1"/>
</dbReference>
<evidence type="ECO:0000256" key="5">
    <source>
        <dbReference type="ARBA" id="ARBA00022842"/>
    </source>
</evidence>
<organism evidence="8 9">
    <name type="scientific">OM182 bacterium BACL3 MAG-120619-bin3</name>
    <dbReference type="NCBI Taxonomy" id="1655593"/>
    <lineage>
        <taxon>Bacteria</taxon>
        <taxon>Pseudomonadati</taxon>
        <taxon>Pseudomonadota</taxon>
        <taxon>Gammaproteobacteria</taxon>
        <taxon>OMG group</taxon>
        <taxon>OM182 clade</taxon>
    </lineage>
</organism>
<dbReference type="SFLD" id="SFLDG01017">
    <property type="entry name" value="Polyprenyl_Transferase_Like"/>
    <property type="match status" value="1"/>
</dbReference>
<dbReference type="PROSITE" id="PS00723">
    <property type="entry name" value="POLYPRENYL_SYNTHASE_1"/>
    <property type="match status" value="1"/>
</dbReference>
<evidence type="ECO:0000313" key="9">
    <source>
        <dbReference type="Proteomes" id="UP000051242"/>
    </source>
</evidence>
<dbReference type="EMBL" id="LICD01000029">
    <property type="protein sequence ID" value="KRO82815.1"/>
    <property type="molecule type" value="Genomic_DNA"/>
</dbReference>
<dbReference type="SUPFAM" id="SSF48576">
    <property type="entry name" value="Terpenoid synthases"/>
    <property type="match status" value="1"/>
</dbReference>
<comment type="caution">
    <text evidence="8">The sequence shown here is derived from an EMBL/GenBank/DDBJ whole genome shotgun (WGS) entry which is preliminary data.</text>
</comment>
<dbReference type="PROSITE" id="PS00444">
    <property type="entry name" value="POLYPRENYL_SYNTHASE_2"/>
    <property type="match status" value="1"/>
</dbReference>
<keyword evidence="6" id="KW-0414">Isoprene biosynthesis</keyword>
<dbReference type="PANTHER" id="PTHR43281">
    <property type="entry name" value="FARNESYL DIPHOSPHATE SYNTHASE"/>
    <property type="match status" value="1"/>
</dbReference>
<dbReference type="SFLD" id="SFLDS00005">
    <property type="entry name" value="Isoprenoid_Synthase_Type_I"/>
    <property type="match status" value="1"/>
</dbReference>
<dbReference type="InterPro" id="IPR053378">
    <property type="entry name" value="Prenyl_diphosphate_synthase"/>
</dbReference>
<keyword evidence="4" id="KW-0479">Metal-binding</keyword>
<evidence type="ECO:0000256" key="7">
    <source>
        <dbReference type="RuleBase" id="RU004466"/>
    </source>
</evidence>
<dbReference type="NCBIfam" id="NF045485">
    <property type="entry name" value="FPPsyn"/>
    <property type="match status" value="1"/>
</dbReference>
<proteinExistence type="inferred from homology"/>
<keyword evidence="5" id="KW-0460">Magnesium</keyword>
<name>A0A0R2T6E6_9GAMM</name>
<dbReference type="InterPro" id="IPR033749">
    <property type="entry name" value="Polyprenyl_synt_CS"/>
</dbReference>
<keyword evidence="3 7" id="KW-0808">Transferase</keyword>
<evidence type="ECO:0000256" key="4">
    <source>
        <dbReference type="ARBA" id="ARBA00022723"/>
    </source>
</evidence>
<dbReference type="InterPro" id="IPR000092">
    <property type="entry name" value="Polyprenyl_synt"/>
</dbReference>
<dbReference type="FunFam" id="1.10.600.10:FF:000001">
    <property type="entry name" value="Geranylgeranyl diphosphate synthase"/>
    <property type="match status" value="1"/>
</dbReference>
<dbReference type="CDD" id="cd00685">
    <property type="entry name" value="Trans_IPPS_HT"/>
    <property type="match status" value="1"/>
</dbReference>
<dbReference type="AlphaFoldDB" id="A0A0R2T6E6"/>
<dbReference type="Pfam" id="PF00348">
    <property type="entry name" value="polyprenyl_synt"/>
    <property type="match status" value="1"/>
</dbReference>
<evidence type="ECO:0000256" key="3">
    <source>
        <dbReference type="ARBA" id="ARBA00022679"/>
    </source>
</evidence>
<dbReference type="GO" id="GO:0008654">
    <property type="term" value="P:phospholipid biosynthetic process"/>
    <property type="evidence" value="ECO:0007669"/>
    <property type="project" value="UniProtKB-ARBA"/>
</dbReference>
<evidence type="ECO:0000256" key="1">
    <source>
        <dbReference type="ARBA" id="ARBA00001946"/>
    </source>
</evidence>
<accession>A0A0R2T6E6</accession>
<gene>
    <name evidence="8" type="ORF">ABR85_07475</name>
</gene>
<protein>
    <submittedName>
        <fullName evidence="8">Geranyl transferase</fullName>
    </submittedName>
</protein>
<dbReference type="InterPro" id="IPR008949">
    <property type="entry name" value="Isoprenoid_synthase_dom_sf"/>
</dbReference>
<dbReference type="GO" id="GO:0004659">
    <property type="term" value="F:prenyltransferase activity"/>
    <property type="evidence" value="ECO:0007669"/>
    <property type="project" value="InterPro"/>
</dbReference>
<dbReference type="PANTHER" id="PTHR43281:SF1">
    <property type="entry name" value="FARNESYL DIPHOSPHATE SYNTHASE"/>
    <property type="match status" value="1"/>
</dbReference>
<dbReference type="GO" id="GO:0005737">
    <property type="term" value="C:cytoplasm"/>
    <property type="evidence" value="ECO:0007669"/>
    <property type="project" value="UniProtKB-ARBA"/>
</dbReference>
<evidence type="ECO:0000256" key="2">
    <source>
        <dbReference type="ARBA" id="ARBA00006706"/>
    </source>
</evidence>
<evidence type="ECO:0000313" key="8">
    <source>
        <dbReference type="EMBL" id="KRO82815.1"/>
    </source>
</evidence>
<evidence type="ECO:0000256" key="6">
    <source>
        <dbReference type="ARBA" id="ARBA00023229"/>
    </source>
</evidence>